<evidence type="ECO:0000256" key="6">
    <source>
        <dbReference type="ARBA" id="ARBA00023136"/>
    </source>
</evidence>
<accession>A0A835Z5C3</accession>
<protein>
    <submittedName>
        <fullName evidence="9">Nucleotide-diphospho-sugar transferase</fullName>
    </submittedName>
</protein>
<evidence type="ECO:0000256" key="2">
    <source>
        <dbReference type="ARBA" id="ARBA00022676"/>
    </source>
</evidence>
<keyword evidence="3 9" id="KW-0808">Transferase</keyword>
<dbReference type="Gene3D" id="3.90.550.10">
    <property type="entry name" value="Spore Coat Polysaccharide Biosynthesis Protein SpsA, Chain A"/>
    <property type="match status" value="1"/>
</dbReference>
<keyword evidence="6 7" id="KW-0472">Membrane</keyword>
<reference evidence="9" key="1">
    <citation type="submission" date="2021-02" db="EMBL/GenBank/DDBJ databases">
        <title>First Annotated Genome of the Yellow-green Alga Tribonema minus.</title>
        <authorList>
            <person name="Mahan K.M."/>
        </authorList>
    </citation>
    <scope>NUCLEOTIDE SEQUENCE</scope>
    <source>
        <strain evidence="9">UTEX B ZZ1240</strain>
    </source>
</reference>
<dbReference type="Pfam" id="PF00535">
    <property type="entry name" value="Glycos_transf_2"/>
    <property type="match status" value="1"/>
</dbReference>
<dbReference type="EMBL" id="JAFCMP010000112">
    <property type="protein sequence ID" value="KAG5186419.1"/>
    <property type="molecule type" value="Genomic_DNA"/>
</dbReference>
<evidence type="ECO:0000313" key="10">
    <source>
        <dbReference type="Proteomes" id="UP000664859"/>
    </source>
</evidence>
<evidence type="ECO:0000256" key="5">
    <source>
        <dbReference type="ARBA" id="ARBA00022989"/>
    </source>
</evidence>
<comment type="caution">
    <text evidence="9">The sequence shown here is derived from an EMBL/GenBank/DDBJ whole genome shotgun (WGS) entry which is preliminary data.</text>
</comment>
<evidence type="ECO:0000256" key="3">
    <source>
        <dbReference type="ARBA" id="ARBA00022679"/>
    </source>
</evidence>
<keyword evidence="4 7" id="KW-0812">Transmembrane</keyword>
<evidence type="ECO:0000313" key="9">
    <source>
        <dbReference type="EMBL" id="KAG5186419.1"/>
    </source>
</evidence>
<dbReference type="GO" id="GO:0016757">
    <property type="term" value="F:glycosyltransferase activity"/>
    <property type="evidence" value="ECO:0007669"/>
    <property type="project" value="UniProtKB-KW"/>
</dbReference>
<comment type="subcellular location">
    <subcellularLocation>
        <location evidence="1">Membrane</location>
        <topology evidence="1">Multi-pass membrane protein</topology>
    </subcellularLocation>
</comment>
<feature type="transmembrane region" description="Helical" evidence="7">
    <location>
        <begin position="482"/>
        <end position="502"/>
    </location>
</feature>
<keyword evidence="5 7" id="KW-1133">Transmembrane helix</keyword>
<evidence type="ECO:0000256" key="7">
    <source>
        <dbReference type="SAM" id="Phobius"/>
    </source>
</evidence>
<gene>
    <name evidence="9" type="ORF">JKP88DRAFT_157077</name>
</gene>
<dbReference type="Proteomes" id="UP000664859">
    <property type="component" value="Unassembled WGS sequence"/>
</dbReference>
<dbReference type="CDD" id="cd06421">
    <property type="entry name" value="CESA_CelA_like"/>
    <property type="match status" value="1"/>
</dbReference>
<feature type="domain" description="Glycosyltransferase 2-like" evidence="8">
    <location>
        <begin position="127"/>
        <end position="293"/>
    </location>
</feature>
<evidence type="ECO:0000256" key="1">
    <source>
        <dbReference type="ARBA" id="ARBA00004141"/>
    </source>
</evidence>
<feature type="transmembrane region" description="Helical" evidence="7">
    <location>
        <begin position="404"/>
        <end position="423"/>
    </location>
</feature>
<evidence type="ECO:0000256" key="4">
    <source>
        <dbReference type="ARBA" id="ARBA00022692"/>
    </source>
</evidence>
<feature type="transmembrane region" description="Helical" evidence="7">
    <location>
        <begin position="81"/>
        <end position="102"/>
    </location>
</feature>
<dbReference type="PANTHER" id="PTHR43867:SF2">
    <property type="entry name" value="CELLULOSE SYNTHASE CATALYTIC SUBUNIT A [UDP-FORMING]"/>
    <property type="match status" value="1"/>
</dbReference>
<dbReference type="GO" id="GO:0016020">
    <property type="term" value="C:membrane"/>
    <property type="evidence" value="ECO:0007669"/>
    <property type="project" value="UniProtKB-SubCell"/>
</dbReference>
<keyword evidence="10" id="KW-1185">Reference proteome</keyword>
<feature type="transmembrane region" description="Helical" evidence="7">
    <location>
        <begin position="55"/>
        <end position="75"/>
    </location>
</feature>
<dbReference type="SUPFAM" id="SSF53448">
    <property type="entry name" value="Nucleotide-diphospho-sugar transferases"/>
    <property type="match status" value="1"/>
</dbReference>
<organism evidence="9 10">
    <name type="scientific">Tribonema minus</name>
    <dbReference type="NCBI Taxonomy" id="303371"/>
    <lineage>
        <taxon>Eukaryota</taxon>
        <taxon>Sar</taxon>
        <taxon>Stramenopiles</taxon>
        <taxon>Ochrophyta</taxon>
        <taxon>PX clade</taxon>
        <taxon>Xanthophyceae</taxon>
        <taxon>Tribonematales</taxon>
        <taxon>Tribonemataceae</taxon>
        <taxon>Tribonema</taxon>
    </lineage>
</organism>
<dbReference type="InterPro" id="IPR001173">
    <property type="entry name" value="Glyco_trans_2-like"/>
</dbReference>
<dbReference type="InterPro" id="IPR050321">
    <property type="entry name" value="Glycosyltr_2/OpgH_subfam"/>
</dbReference>
<dbReference type="OrthoDB" id="72851at2759"/>
<dbReference type="AlphaFoldDB" id="A0A835Z5C3"/>
<keyword evidence="2" id="KW-0328">Glycosyltransferase</keyword>
<feature type="transmembrane region" description="Helical" evidence="7">
    <location>
        <begin position="376"/>
        <end position="398"/>
    </location>
</feature>
<name>A0A835Z5C3_9STRA</name>
<proteinExistence type="predicted"/>
<dbReference type="InterPro" id="IPR029044">
    <property type="entry name" value="Nucleotide-diphossugar_trans"/>
</dbReference>
<dbReference type="PANTHER" id="PTHR43867">
    <property type="entry name" value="CELLULOSE SYNTHASE CATALYTIC SUBUNIT A [UDP-FORMING]"/>
    <property type="match status" value="1"/>
</dbReference>
<sequence length="530" mass="60434">MSPRVQSWCRLLDASETVEEGLRLLHKENLSEPSLLPVPPTDMQMLSYVDTKRSYIVGFGMLSSLPLSVGLWLFAIVAPVYAIFTALITSYLMVTYFGIAIWGRDLKMEDHLNCLDEFGHLRPRVDVYLPCCGESMDVLQNTYHYVSQLDWPCDKLNVYILDDGNRPSSVKALVHQFGFRYIRRPDVGVSKKAGNLRHAFANTTGELILVLDADFVPRSDFLKQTVPYFYKYPDVAILQTPQFFQVSSGQHWIERAAGSIQELFYRLVQQNRQRFNASVCVGSCAVYRRKALEPHGGTALVLQSEDVFTGFLITNDGYKVRYLPLNLSMGQCPDTASAYFSQNMRWCGGSIALTTSRQFWQSNLLPAQKMAYFSGCLYYTATALSVFSNALPGIYLVFMRPALVYWFNIFFAVPSLLFPYLAMRLWNHAPYGFECNRIRYIQYSAHLFAIKDRVCGTHTAWVPTGATTSSPKRGKFNTAMSFLLHVTVIQLVVLFCGCVWRAQEYPFYNFIPSLLLESFNTFVVMQVFHK</sequence>
<evidence type="ECO:0000259" key="8">
    <source>
        <dbReference type="Pfam" id="PF00535"/>
    </source>
</evidence>